<dbReference type="AlphaFoldDB" id="A0A444ZLG5"/>
<evidence type="ECO:0000313" key="3">
    <source>
        <dbReference type="EMBL" id="RYR14994.1"/>
    </source>
</evidence>
<evidence type="ECO:0008006" key="5">
    <source>
        <dbReference type="Google" id="ProtNLM"/>
    </source>
</evidence>
<dbReference type="Proteomes" id="UP000289738">
    <property type="component" value="Chromosome B04"/>
</dbReference>
<accession>A0A444ZLG5</accession>
<feature type="chain" id="PRO_5019299105" description="Protein kinase domain-containing protein" evidence="2">
    <location>
        <begin position="19"/>
        <end position="66"/>
    </location>
</feature>
<comment type="subcellular location">
    <subcellularLocation>
        <location evidence="1">Membrane</location>
        <topology evidence="1">Single-pass type I membrane protein</topology>
    </subcellularLocation>
</comment>
<evidence type="ECO:0000313" key="4">
    <source>
        <dbReference type="Proteomes" id="UP000289738"/>
    </source>
</evidence>
<dbReference type="SUPFAM" id="SSF56112">
    <property type="entry name" value="Protein kinase-like (PK-like)"/>
    <property type="match status" value="1"/>
</dbReference>
<protein>
    <recommendedName>
        <fullName evidence="5">Protein kinase domain-containing protein</fullName>
    </recommendedName>
</protein>
<evidence type="ECO:0000256" key="2">
    <source>
        <dbReference type="SAM" id="SignalP"/>
    </source>
</evidence>
<dbReference type="InterPro" id="IPR051824">
    <property type="entry name" value="LRR_Rcpt-Like_S/T_Kinase"/>
</dbReference>
<name>A0A444ZLG5_ARAHY</name>
<gene>
    <name evidence="3" type="ORF">Ahy_B04g071720</name>
</gene>
<sequence>MGAIIGIVLAGALVIVMAFGIACDNCNKGKEKTQLKLDWSTRRKICIGIAKGLAYLHGESRLKIVG</sequence>
<reference evidence="3 4" key="1">
    <citation type="submission" date="2019-01" db="EMBL/GenBank/DDBJ databases">
        <title>Sequencing of cultivated peanut Arachis hypogaea provides insights into genome evolution and oil improvement.</title>
        <authorList>
            <person name="Chen X."/>
        </authorList>
    </citation>
    <scope>NUCLEOTIDE SEQUENCE [LARGE SCALE GENOMIC DNA]</scope>
    <source>
        <strain evidence="4">cv. Fuhuasheng</strain>
        <tissue evidence="3">Leaves</tissue>
    </source>
</reference>
<dbReference type="Gene3D" id="1.10.510.10">
    <property type="entry name" value="Transferase(Phosphotransferase) domain 1"/>
    <property type="match status" value="1"/>
</dbReference>
<organism evidence="3 4">
    <name type="scientific">Arachis hypogaea</name>
    <name type="common">Peanut</name>
    <dbReference type="NCBI Taxonomy" id="3818"/>
    <lineage>
        <taxon>Eukaryota</taxon>
        <taxon>Viridiplantae</taxon>
        <taxon>Streptophyta</taxon>
        <taxon>Embryophyta</taxon>
        <taxon>Tracheophyta</taxon>
        <taxon>Spermatophyta</taxon>
        <taxon>Magnoliopsida</taxon>
        <taxon>eudicotyledons</taxon>
        <taxon>Gunneridae</taxon>
        <taxon>Pentapetalae</taxon>
        <taxon>rosids</taxon>
        <taxon>fabids</taxon>
        <taxon>Fabales</taxon>
        <taxon>Fabaceae</taxon>
        <taxon>Papilionoideae</taxon>
        <taxon>50 kb inversion clade</taxon>
        <taxon>dalbergioids sensu lato</taxon>
        <taxon>Dalbergieae</taxon>
        <taxon>Pterocarpus clade</taxon>
        <taxon>Arachis</taxon>
    </lineage>
</organism>
<keyword evidence="2" id="KW-0732">Signal</keyword>
<dbReference type="EMBL" id="SDMP01000014">
    <property type="protein sequence ID" value="RYR14994.1"/>
    <property type="molecule type" value="Genomic_DNA"/>
</dbReference>
<dbReference type="PANTHER" id="PTHR48006">
    <property type="entry name" value="LEUCINE-RICH REPEAT-CONTAINING PROTEIN DDB_G0281931-RELATED"/>
    <property type="match status" value="1"/>
</dbReference>
<proteinExistence type="predicted"/>
<evidence type="ECO:0000256" key="1">
    <source>
        <dbReference type="ARBA" id="ARBA00004479"/>
    </source>
</evidence>
<keyword evidence="4" id="KW-1185">Reference proteome</keyword>
<dbReference type="InterPro" id="IPR011009">
    <property type="entry name" value="Kinase-like_dom_sf"/>
</dbReference>
<dbReference type="PANTHER" id="PTHR48006:SF81">
    <property type="entry name" value="PROTEIN KINASE DOMAIN-CONTAINING PROTEIN"/>
    <property type="match status" value="1"/>
</dbReference>
<comment type="caution">
    <text evidence="3">The sequence shown here is derived from an EMBL/GenBank/DDBJ whole genome shotgun (WGS) entry which is preliminary data.</text>
</comment>
<dbReference type="GO" id="GO:0016020">
    <property type="term" value="C:membrane"/>
    <property type="evidence" value="ECO:0007669"/>
    <property type="project" value="UniProtKB-SubCell"/>
</dbReference>
<feature type="signal peptide" evidence="2">
    <location>
        <begin position="1"/>
        <end position="18"/>
    </location>
</feature>